<proteinExistence type="predicted"/>
<evidence type="ECO:0000313" key="3">
    <source>
        <dbReference type="Proteomes" id="UP000199648"/>
    </source>
</evidence>
<evidence type="ECO:0000313" key="2">
    <source>
        <dbReference type="EMBL" id="SCZ57474.1"/>
    </source>
</evidence>
<dbReference type="STRING" id="415747.SAMN03097708_01435"/>
<protein>
    <recommendedName>
        <fullName evidence="4">Lipoprotein</fullName>
    </recommendedName>
</protein>
<name>A0A1G5Q6I6_9GAMM</name>
<dbReference type="RefSeq" id="WP_092994633.1">
    <property type="nucleotide sequence ID" value="NZ_FMWD01000004.1"/>
</dbReference>
<dbReference type="EMBL" id="FMWD01000004">
    <property type="protein sequence ID" value="SCZ57474.1"/>
    <property type="molecule type" value="Genomic_DNA"/>
</dbReference>
<dbReference type="Proteomes" id="UP000199648">
    <property type="component" value="Unassembled WGS sequence"/>
</dbReference>
<dbReference type="PROSITE" id="PS51257">
    <property type="entry name" value="PROKAR_LIPOPROTEIN"/>
    <property type="match status" value="1"/>
</dbReference>
<sequence length="167" mass="18848">MSKNVLVLIGFISILLAGCAAQPKNGDIIFAKVTHIFKEAEYRKAIEDKESFKGFFYERKLSMLESAINEGVTIEDVKNQRLVACECSCGAECYASYPLLLPDGVAITLYGLVELEAGAAKWQGDAQRYKYTLGKYLRNIDILFEDWARIEGNHNLLPVCDPMKWRK</sequence>
<keyword evidence="1" id="KW-0732">Signal</keyword>
<keyword evidence="3" id="KW-1185">Reference proteome</keyword>
<reference evidence="2 3" key="1">
    <citation type="submission" date="2016-10" db="EMBL/GenBank/DDBJ databases">
        <authorList>
            <person name="de Groot N.N."/>
        </authorList>
    </citation>
    <scope>NUCLEOTIDE SEQUENCE [LARGE SCALE GENOMIC DNA]</scope>
    <source>
        <strain evidence="2 3">HLD2</strain>
    </source>
</reference>
<feature type="signal peptide" evidence="1">
    <location>
        <begin position="1"/>
        <end position="17"/>
    </location>
</feature>
<dbReference type="AlphaFoldDB" id="A0A1G5Q6I6"/>
<evidence type="ECO:0000256" key="1">
    <source>
        <dbReference type="SAM" id="SignalP"/>
    </source>
</evidence>
<accession>A0A1G5Q6I6</accession>
<evidence type="ECO:0008006" key="4">
    <source>
        <dbReference type="Google" id="ProtNLM"/>
    </source>
</evidence>
<organism evidence="2 3">
    <name type="scientific">Thiohalomonas denitrificans</name>
    <dbReference type="NCBI Taxonomy" id="415747"/>
    <lineage>
        <taxon>Bacteria</taxon>
        <taxon>Pseudomonadati</taxon>
        <taxon>Pseudomonadota</taxon>
        <taxon>Gammaproteobacteria</taxon>
        <taxon>Thiohalomonadales</taxon>
        <taxon>Thiohalomonadaceae</taxon>
        <taxon>Thiohalomonas</taxon>
    </lineage>
</organism>
<gene>
    <name evidence="2" type="ORF">SAMN03097708_01435</name>
</gene>
<feature type="chain" id="PRO_5011700663" description="Lipoprotein" evidence="1">
    <location>
        <begin position="18"/>
        <end position="167"/>
    </location>
</feature>